<organism evidence="1 2">
    <name type="scientific">Bradyrhizobium barranii subsp. apii</name>
    <dbReference type="NCBI Taxonomy" id="2819348"/>
    <lineage>
        <taxon>Bacteria</taxon>
        <taxon>Pseudomonadati</taxon>
        <taxon>Pseudomonadota</taxon>
        <taxon>Alphaproteobacteria</taxon>
        <taxon>Hyphomicrobiales</taxon>
        <taxon>Nitrobacteraceae</taxon>
        <taxon>Bradyrhizobium</taxon>
        <taxon>Bradyrhizobium barranii</taxon>
    </lineage>
</organism>
<gene>
    <name evidence="1" type="ORF">HAP41_0000043495</name>
</gene>
<dbReference type="AlphaFoldDB" id="A0A8T5V5H2"/>
<accession>A0A8T5V5H2</accession>
<reference evidence="1" key="2">
    <citation type="submission" date="2022-04" db="EMBL/GenBank/DDBJ databases">
        <authorList>
            <person name="Bromfield E.S.P."/>
            <person name="Cloutier S."/>
        </authorList>
    </citation>
    <scope>NUCLEOTIDE SEQUENCE</scope>
    <source>
        <strain evidence="1">1S5</strain>
    </source>
</reference>
<evidence type="ECO:0000313" key="2">
    <source>
        <dbReference type="Proteomes" id="UP000551709"/>
    </source>
</evidence>
<protein>
    <submittedName>
        <fullName evidence="1">Uncharacterized protein</fullName>
    </submittedName>
</protein>
<reference evidence="1" key="1">
    <citation type="journal article" date="2017" name="Syst. Appl. Microbiol.">
        <title>Soybeans inoculated with root zone soils of Canadian native legumes harbour diverse and novel Bradyrhizobium spp. that possess agricultural potential.</title>
        <authorList>
            <person name="Bromfield E.S.P."/>
            <person name="Cloutier S."/>
            <person name="Tambong J.T."/>
            <person name="Tran Thi T.V."/>
        </authorList>
    </citation>
    <scope>NUCLEOTIDE SEQUENCE</scope>
    <source>
        <strain evidence="1">1S5</strain>
    </source>
</reference>
<evidence type="ECO:0000313" key="1">
    <source>
        <dbReference type="EMBL" id="UPT87006.1"/>
    </source>
</evidence>
<proteinExistence type="predicted"/>
<sequence>MDAFDRFWQWANKPLESHLTIPAELYRAVMELAPEDRRDRATVNEAAARTLDPRKD</sequence>
<name>A0A8T5V5H2_9BRAD</name>
<dbReference type="EMBL" id="CP096255">
    <property type="protein sequence ID" value="UPT87006.1"/>
    <property type="molecule type" value="Genomic_DNA"/>
</dbReference>
<dbReference type="Proteomes" id="UP000551709">
    <property type="component" value="Chromosome"/>
</dbReference>
<dbReference type="RefSeq" id="WP_166075206.1">
    <property type="nucleotide sequence ID" value="NZ_CP096255.1"/>
</dbReference>